<gene>
    <name evidence="1" type="ordered locus">Halha_0776</name>
</gene>
<proteinExistence type="predicted"/>
<dbReference type="KEGG" id="hhl:Halha_0776"/>
<accession>L0K9G5</accession>
<organism evidence="1 2">
    <name type="scientific">Halobacteroides halobius (strain ATCC 35273 / DSM 5150 / MD-1)</name>
    <dbReference type="NCBI Taxonomy" id="748449"/>
    <lineage>
        <taxon>Bacteria</taxon>
        <taxon>Bacillati</taxon>
        <taxon>Bacillota</taxon>
        <taxon>Clostridia</taxon>
        <taxon>Halanaerobiales</taxon>
        <taxon>Halobacteroidaceae</taxon>
        <taxon>Halobacteroides</taxon>
    </lineage>
</organism>
<protein>
    <recommendedName>
        <fullName evidence="3">Spo0E like sporulation regulatory protein</fullName>
    </recommendedName>
</protein>
<dbReference type="HOGENOM" id="CLU_3044010_0_0_9"/>
<keyword evidence="2" id="KW-1185">Reference proteome</keyword>
<dbReference type="AlphaFoldDB" id="L0K9G5"/>
<evidence type="ECO:0000313" key="2">
    <source>
        <dbReference type="Proteomes" id="UP000010880"/>
    </source>
</evidence>
<dbReference type="InterPro" id="IPR018540">
    <property type="entry name" value="Spo0E-like"/>
</dbReference>
<evidence type="ECO:0008006" key="3">
    <source>
        <dbReference type="Google" id="ProtNLM"/>
    </source>
</evidence>
<dbReference type="STRING" id="748449.Halha_0776"/>
<sequence length="54" mass="6482">MANNQVSKDKITQLKNDMKDMAFKKESLLDDEVQQLSRQLDKEIIKFYENKNNY</sequence>
<evidence type="ECO:0000313" key="1">
    <source>
        <dbReference type="EMBL" id="AGB40748.1"/>
    </source>
</evidence>
<dbReference type="EMBL" id="CP003359">
    <property type="protein sequence ID" value="AGB40748.1"/>
    <property type="molecule type" value="Genomic_DNA"/>
</dbReference>
<dbReference type="Gene3D" id="4.10.280.10">
    <property type="entry name" value="Helix-loop-helix DNA-binding domain"/>
    <property type="match status" value="1"/>
</dbReference>
<name>L0K9G5_HALHC</name>
<dbReference type="InterPro" id="IPR037208">
    <property type="entry name" value="Spo0E-like_sf"/>
</dbReference>
<dbReference type="RefSeq" id="WP_015326473.1">
    <property type="nucleotide sequence ID" value="NC_019978.1"/>
</dbReference>
<dbReference type="SUPFAM" id="SSF140500">
    <property type="entry name" value="BAS1536-like"/>
    <property type="match status" value="1"/>
</dbReference>
<dbReference type="Proteomes" id="UP000010880">
    <property type="component" value="Chromosome"/>
</dbReference>
<dbReference type="InterPro" id="IPR036638">
    <property type="entry name" value="HLH_DNA-bd_sf"/>
</dbReference>
<dbReference type="GO" id="GO:0046983">
    <property type="term" value="F:protein dimerization activity"/>
    <property type="evidence" value="ECO:0007669"/>
    <property type="project" value="InterPro"/>
</dbReference>
<dbReference type="GO" id="GO:0043937">
    <property type="term" value="P:regulation of sporulation"/>
    <property type="evidence" value="ECO:0007669"/>
    <property type="project" value="InterPro"/>
</dbReference>
<reference evidence="2" key="1">
    <citation type="submission" date="2012-02" db="EMBL/GenBank/DDBJ databases">
        <title>The complete genome of Halobacteroides halobius DSM 5150.</title>
        <authorList>
            <person name="Lucas S."/>
            <person name="Copeland A."/>
            <person name="Lapidus A."/>
            <person name="Glavina del Rio T."/>
            <person name="Dalin E."/>
            <person name="Tice H."/>
            <person name="Bruce D."/>
            <person name="Goodwin L."/>
            <person name="Pitluck S."/>
            <person name="Peters L."/>
            <person name="Mikhailova N."/>
            <person name="Gu W."/>
            <person name="Kyrpides N."/>
            <person name="Mavromatis K."/>
            <person name="Ivanova N."/>
            <person name="Brettin T."/>
            <person name="Detter J.C."/>
            <person name="Han C."/>
            <person name="Larimer F."/>
            <person name="Land M."/>
            <person name="Hauser L."/>
            <person name="Markowitz V."/>
            <person name="Cheng J.-F."/>
            <person name="Hugenholtz P."/>
            <person name="Woyke T."/>
            <person name="Wu D."/>
            <person name="Tindall B."/>
            <person name="Pomrenke H."/>
            <person name="Brambilla E."/>
            <person name="Klenk H.-P."/>
            <person name="Eisen J.A."/>
        </authorList>
    </citation>
    <scope>NUCLEOTIDE SEQUENCE [LARGE SCALE GENOMIC DNA]</scope>
    <source>
        <strain evidence="2">ATCC 35273 / DSM 5150 / MD-1</strain>
    </source>
</reference>
<dbReference type="Pfam" id="PF09388">
    <property type="entry name" value="SpoOE-like"/>
    <property type="match status" value="1"/>
</dbReference>